<dbReference type="PANTHER" id="PTHR11059:SF0">
    <property type="entry name" value="DNA REPAIR PROTEIN RECN"/>
    <property type="match status" value="1"/>
</dbReference>
<evidence type="ECO:0000256" key="2">
    <source>
        <dbReference type="ARBA" id="ARBA00009441"/>
    </source>
</evidence>
<dbReference type="InterPro" id="IPR038729">
    <property type="entry name" value="Rad50/SbcC_AAA"/>
</dbReference>
<accession>A0A5C8D582</accession>
<proteinExistence type="inferred from homology"/>
<dbReference type="GO" id="GO:0006302">
    <property type="term" value="P:double-strand break repair"/>
    <property type="evidence" value="ECO:0007669"/>
    <property type="project" value="InterPro"/>
</dbReference>
<dbReference type="SUPFAM" id="SSF52540">
    <property type="entry name" value="P-loop containing nucleoside triphosphate hydrolases"/>
    <property type="match status" value="2"/>
</dbReference>
<feature type="domain" description="Rad50/SbcC-type AAA" evidence="11">
    <location>
        <begin position="5"/>
        <end position="216"/>
    </location>
</feature>
<dbReference type="RefSeq" id="WP_147738563.1">
    <property type="nucleotide sequence ID" value="NZ_SAXU01000001.1"/>
</dbReference>
<comment type="similarity">
    <text evidence="2 9">Belongs to the RecN family.</text>
</comment>
<dbReference type="CDD" id="cd03241">
    <property type="entry name" value="ABC_RecN"/>
    <property type="match status" value="2"/>
</dbReference>
<comment type="caution">
    <text evidence="12">The sequence shown here is derived from an EMBL/GenBank/DDBJ whole genome shotgun (WGS) entry which is preliminary data.</text>
</comment>
<protein>
    <recommendedName>
        <fullName evidence="3 9">DNA repair protein RecN</fullName>
    </recommendedName>
    <alternativeName>
        <fullName evidence="8 9">Recombination protein N</fullName>
    </alternativeName>
</protein>
<dbReference type="PANTHER" id="PTHR11059">
    <property type="entry name" value="DNA REPAIR PROTEIN RECN"/>
    <property type="match status" value="1"/>
</dbReference>
<evidence type="ECO:0000256" key="3">
    <source>
        <dbReference type="ARBA" id="ARBA00021315"/>
    </source>
</evidence>
<dbReference type="Pfam" id="PF13476">
    <property type="entry name" value="AAA_23"/>
    <property type="match status" value="1"/>
</dbReference>
<dbReference type="GO" id="GO:0016887">
    <property type="term" value="F:ATP hydrolysis activity"/>
    <property type="evidence" value="ECO:0007669"/>
    <property type="project" value="InterPro"/>
</dbReference>
<evidence type="ECO:0000256" key="8">
    <source>
        <dbReference type="ARBA" id="ARBA00033408"/>
    </source>
</evidence>
<evidence type="ECO:0000313" key="12">
    <source>
        <dbReference type="EMBL" id="TXJ20366.1"/>
    </source>
</evidence>
<reference evidence="12 13" key="1">
    <citation type="journal article" date="1992" name="Lakartidningen">
        <title>[Penicillin V and not amoxicillin is the first choice preparation in acute otitis].</title>
        <authorList>
            <person name="Kamme C."/>
            <person name="Lundgren K."/>
            <person name="Prellner K."/>
        </authorList>
    </citation>
    <scope>NUCLEOTIDE SEQUENCE [LARGE SCALE GENOMIC DNA]</scope>
    <source>
        <strain evidence="12 13">513A</strain>
    </source>
</reference>
<evidence type="ECO:0000313" key="13">
    <source>
        <dbReference type="Proteomes" id="UP000324638"/>
    </source>
</evidence>
<sequence length="574" mass="64792">MLKYLEIRNFVLIDKLKINFNNGFNVLTGETGAGKSIIISALELITGEKGSIRMVGSNGDRLIVMGCFSLQSSSNIVKSKLKEWNIEINNNELNIKREITKDGKSKSFINNIGVRIAELKELGDLIVDIHGQHEHQSLFNPANHLNFYDSFLNIEDKLEIYKEHYNKLTKLIKQYNEISQNKNNIIKEKSFLEYAIDEIEKANLKPNEDEEIKNDIAVMSNAESIASSLSVVNKDIFGNESGAYLKLTRSVNILQSISQYDGRLSDLSSQIEELALNLEDIKNILSEIRAKTKFDPRELESLNERLFFINNLKKKYGSSIKEILNYAKESKEKLESLNFSEEDIINLKSEIEELRKKTSILAKEISNIRHNRKEEFIKAIESEMNDLGMSSTKFDVEIMSDEDEEGILIVDGVNIKANAYGIDNIEFIIAPNKQSIFQPLRKIASGGEISRIMLSLKNVLSLGDYCETMVFDEIDVGVGGRIAEVIGEKIAALSKRKQILSVTHLAQIAIYANTHFKVIKNEGEDNVTSTIEELNENTRVGEIARMITGKEITEASIKHAAELLEGARKSNIFI</sequence>
<evidence type="ECO:0000256" key="1">
    <source>
        <dbReference type="ARBA" id="ARBA00003618"/>
    </source>
</evidence>
<dbReference type="InterPro" id="IPR004604">
    <property type="entry name" value="DNA_recomb/repair_RecN"/>
</dbReference>
<dbReference type="GO" id="GO:0005524">
    <property type="term" value="F:ATP binding"/>
    <property type="evidence" value="ECO:0007669"/>
    <property type="project" value="UniProtKB-KW"/>
</dbReference>
<feature type="coiled-coil region" evidence="10">
    <location>
        <begin position="257"/>
        <end position="291"/>
    </location>
</feature>
<dbReference type="GO" id="GO:0043590">
    <property type="term" value="C:bacterial nucleoid"/>
    <property type="evidence" value="ECO:0007669"/>
    <property type="project" value="TreeGrafter"/>
</dbReference>
<feature type="coiled-coil region" evidence="10">
    <location>
        <begin position="337"/>
        <end position="364"/>
    </location>
</feature>
<organism evidence="12 13">
    <name type="scientific">Brachyspira aalborgi</name>
    <dbReference type="NCBI Taxonomy" id="29522"/>
    <lineage>
        <taxon>Bacteria</taxon>
        <taxon>Pseudomonadati</taxon>
        <taxon>Spirochaetota</taxon>
        <taxon>Spirochaetia</taxon>
        <taxon>Brachyspirales</taxon>
        <taxon>Brachyspiraceae</taxon>
        <taxon>Brachyspira</taxon>
    </lineage>
</organism>
<dbReference type="GO" id="GO:0006310">
    <property type="term" value="P:DNA recombination"/>
    <property type="evidence" value="ECO:0007669"/>
    <property type="project" value="InterPro"/>
</dbReference>
<dbReference type="PIRSF" id="PIRSF003128">
    <property type="entry name" value="RecN"/>
    <property type="match status" value="1"/>
</dbReference>
<evidence type="ECO:0000256" key="7">
    <source>
        <dbReference type="ARBA" id="ARBA00023204"/>
    </source>
</evidence>
<comment type="function">
    <text evidence="1 9">May be involved in recombinational repair of damaged DNA.</text>
</comment>
<feature type="coiled-coil region" evidence="10">
    <location>
        <begin position="158"/>
        <end position="188"/>
    </location>
</feature>
<evidence type="ECO:0000256" key="9">
    <source>
        <dbReference type="PIRNR" id="PIRNR003128"/>
    </source>
</evidence>
<evidence type="ECO:0000259" key="11">
    <source>
        <dbReference type="Pfam" id="PF13476"/>
    </source>
</evidence>
<keyword evidence="5 9" id="KW-0227">DNA damage</keyword>
<dbReference type="EMBL" id="SAXU01000001">
    <property type="protein sequence ID" value="TXJ20366.1"/>
    <property type="molecule type" value="Genomic_DNA"/>
</dbReference>
<evidence type="ECO:0000256" key="10">
    <source>
        <dbReference type="SAM" id="Coils"/>
    </source>
</evidence>
<dbReference type="NCBIfam" id="TIGR00634">
    <property type="entry name" value="recN"/>
    <property type="match status" value="1"/>
</dbReference>
<dbReference type="Gene3D" id="3.40.50.300">
    <property type="entry name" value="P-loop containing nucleotide triphosphate hydrolases"/>
    <property type="match status" value="2"/>
</dbReference>
<name>A0A5C8D582_9SPIR</name>
<dbReference type="InterPro" id="IPR027417">
    <property type="entry name" value="P-loop_NTPase"/>
</dbReference>
<evidence type="ECO:0000256" key="5">
    <source>
        <dbReference type="ARBA" id="ARBA00022763"/>
    </source>
</evidence>
<evidence type="ECO:0000256" key="6">
    <source>
        <dbReference type="ARBA" id="ARBA00022840"/>
    </source>
</evidence>
<keyword evidence="10" id="KW-0175">Coiled coil</keyword>
<dbReference type="Proteomes" id="UP000324638">
    <property type="component" value="Unassembled WGS sequence"/>
</dbReference>
<dbReference type="GO" id="GO:0009432">
    <property type="term" value="P:SOS response"/>
    <property type="evidence" value="ECO:0007669"/>
    <property type="project" value="TreeGrafter"/>
</dbReference>
<keyword evidence="7 9" id="KW-0234">DNA repair</keyword>
<gene>
    <name evidence="12" type="primary">recN</name>
    <name evidence="12" type="ORF">EPJ79_04250</name>
</gene>
<keyword evidence="4" id="KW-0547">Nucleotide-binding</keyword>
<dbReference type="AlphaFoldDB" id="A0A5C8D582"/>
<evidence type="ECO:0000256" key="4">
    <source>
        <dbReference type="ARBA" id="ARBA00022741"/>
    </source>
</evidence>
<keyword evidence="6" id="KW-0067">ATP-binding</keyword>